<keyword evidence="3" id="KW-1185">Reference proteome</keyword>
<protein>
    <recommendedName>
        <fullName evidence="4">Coat F domain protein</fullName>
    </recommendedName>
</protein>
<accession>A0A8X8LBY3</accession>
<evidence type="ECO:0008006" key="4">
    <source>
        <dbReference type="Google" id="ProtNLM"/>
    </source>
</evidence>
<evidence type="ECO:0000256" key="1">
    <source>
        <dbReference type="SAM" id="MobiDB-lite"/>
    </source>
</evidence>
<dbReference type="KEGG" id="cthu:HUR95_09385"/>
<name>A0A8X8LBY3_CALTT</name>
<gene>
    <name evidence="2" type="ORF">HUR95_09385</name>
</gene>
<sequence>MQQQQQPVNQQQPLMPRPPQVITSKDLAYLTDQLSWQLTATKKCHHFAQECIDSEIKAALDQAGKMHMRHYQMLLRHCQHNNTQVMQSIPQPSQHQQPMQ</sequence>
<feature type="compositionally biased region" description="Low complexity" evidence="1">
    <location>
        <begin position="1"/>
        <end position="13"/>
    </location>
</feature>
<proteinExistence type="predicted"/>
<feature type="region of interest" description="Disordered" evidence="1">
    <location>
        <begin position="1"/>
        <end position="21"/>
    </location>
</feature>
<evidence type="ECO:0000313" key="2">
    <source>
        <dbReference type="EMBL" id="QZT35378.1"/>
    </source>
</evidence>
<evidence type="ECO:0000313" key="3">
    <source>
        <dbReference type="Proteomes" id="UP000825179"/>
    </source>
</evidence>
<dbReference type="AlphaFoldDB" id="A0A8X8LBY3"/>
<dbReference type="EMBL" id="CP082237">
    <property type="protein sequence ID" value="QZT35378.1"/>
    <property type="molecule type" value="Genomic_DNA"/>
</dbReference>
<organism evidence="2 3">
    <name type="scientific">Caldalkalibacillus thermarum (strain TA2.A1)</name>
    <dbReference type="NCBI Taxonomy" id="986075"/>
    <lineage>
        <taxon>Bacteria</taxon>
        <taxon>Bacillati</taxon>
        <taxon>Bacillota</taxon>
        <taxon>Bacilli</taxon>
        <taxon>Bacillales</taxon>
        <taxon>Bacillaceae</taxon>
        <taxon>Caldalkalibacillus</taxon>
    </lineage>
</organism>
<reference evidence="2 3" key="1">
    <citation type="journal article" date="2020" name="Extremophiles">
        <title>Genomic analysis of Caldalkalibacillus thermarum TA2.A1 reveals aerobic alkaliphilic metabolism and evolutionary hallmarks linking alkaliphilic bacteria and plant life.</title>
        <authorList>
            <person name="de Jong S.I."/>
            <person name="van den Broek M.A."/>
            <person name="Merkel A.Y."/>
            <person name="de la Torre Cortes P."/>
            <person name="Kalamorz F."/>
            <person name="Cook G.M."/>
            <person name="van Loosdrecht M.C.M."/>
            <person name="McMillan D.G.G."/>
        </authorList>
    </citation>
    <scope>NUCLEOTIDE SEQUENCE [LARGE SCALE GENOMIC DNA]</scope>
    <source>
        <strain evidence="2 3">TA2.A1</strain>
    </source>
</reference>
<dbReference type="Proteomes" id="UP000825179">
    <property type="component" value="Chromosome"/>
</dbReference>